<feature type="binding site" evidence="8">
    <location>
        <position position="269"/>
    </location>
    <ligand>
        <name>substrate</name>
    </ligand>
</feature>
<evidence type="ECO:0000256" key="8">
    <source>
        <dbReference type="PIRSR" id="PIRSR618044-2"/>
    </source>
</evidence>
<dbReference type="InterPro" id="IPR012338">
    <property type="entry name" value="Beta-lactam/transpept-like"/>
</dbReference>
<evidence type="ECO:0000256" key="1">
    <source>
        <dbReference type="ARBA" id="ARBA00007164"/>
    </source>
</evidence>
<keyword evidence="6" id="KW-0961">Cell wall biogenesis/degradation</keyword>
<feature type="active site" description="Proton acceptor" evidence="7">
    <location>
        <position position="99"/>
    </location>
</feature>
<dbReference type="RefSeq" id="WP_044905549.1">
    <property type="nucleotide sequence ID" value="NZ_JQIF01000048.1"/>
</dbReference>
<dbReference type="GO" id="GO:0008360">
    <property type="term" value="P:regulation of cell shape"/>
    <property type="evidence" value="ECO:0007669"/>
    <property type="project" value="UniProtKB-KW"/>
</dbReference>
<keyword evidence="11" id="KW-0645">Protease</keyword>
<sequence>MRNIRKRWWLVAAAALLLLFLDVAMYIQIKEYYPDFMKQEEASTPVTGQGLDANQQNIKKRLKSMTLNSRYAMVIDLQDQQVLYEKNSDERLFPASLTKVLTAIVALDNMENLHKKITITEQDIEGLAEANASVAGLEAGEQVTLEDLLYALILPSGADGANALANHLNGSISKFVKDMNEKANSIGMLHTHFTNTTGLQDKQHYTTLQDMKKMMDHAWKNPAFRKVMTTLRYTIPATRQHPNGLKLRSTLLFYDKDLKFPGGEIIGGKSGFTPEAGYCLISVARMKDGHQYMVISAKAEKIEKTLVEEGGSATEYGNVMDAKAVYTAIADVKNK</sequence>
<comment type="caution">
    <text evidence="11">The sequence shown here is derived from an EMBL/GenBank/DDBJ whole genome shotgun (WGS) entry which is preliminary data.</text>
</comment>
<evidence type="ECO:0000256" key="5">
    <source>
        <dbReference type="ARBA" id="ARBA00022984"/>
    </source>
</evidence>
<keyword evidence="3" id="KW-0378">Hydrolase</keyword>
<evidence type="ECO:0000256" key="2">
    <source>
        <dbReference type="ARBA" id="ARBA00022729"/>
    </source>
</evidence>
<organism evidence="11 12">
    <name type="scientific">Clostridium innocuum</name>
    <dbReference type="NCBI Taxonomy" id="1522"/>
    <lineage>
        <taxon>Bacteria</taxon>
        <taxon>Bacillati</taxon>
        <taxon>Bacillota</taxon>
        <taxon>Clostridia</taxon>
        <taxon>Eubacteriales</taxon>
        <taxon>Clostridiaceae</taxon>
        <taxon>Clostridium</taxon>
    </lineage>
</organism>
<keyword evidence="4" id="KW-0133">Cell shape</keyword>
<feature type="domain" description="Peptidase S11 D-alanyl-D-alanine carboxypeptidase A N-terminal" evidence="10">
    <location>
        <begin position="64"/>
        <end position="288"/>
    </location>
</feature>
<evidence type="ECO:0000313" key="12">
    <source>
        <dbReference type="Proteomes" id="UP000030008"/>
    </source>
</evidence>
<dbReference type="Proteomes" id="UP000030008">
    <property type="component" value="Unassembled WGS sequence"/>
</dbReference>
<dbReference type="GO" id="GO:0009002">
    <property type="term" value="F:serine-type D-Ala-D-Ala carboxypeptidase activity"/>
    <property type="evidence" value="ECO:0007669"/>
    <property type="project" value="InterPro"/>
</dbReference>
<evidence type="ECO:0000256" key="4">
    <source>
        <dbReference type="ARBA" id="ARBA00022960"/>
    </source>
</evidence>
<dbReference type="InterPro" id="IPR018044">
    <property type="entry name" value="Peptidase_S11"/>
</dbReference>
<keyword evidence="5" id="KW-0573">Peptidoglycan synthesis</keyword>
<proteinExistence type="inferred from homology"/>
<dbReference type="PANTHER" id="PTHR21581:SF6">
    <property type="entry name" value="TRAFFICKING PROTEIN PARTICLE COMPLEX SUBUNIT 12"/>
    <property type="match status" value="1"/>
</dbReference>
<evidence type="ECO:0000256" key="7">
    <source>
        <dbReference type="PIRSR" id="PIRSR618044-1"/>
    </source>
</evidence>
<reference evidence="11 12" key="1">
    <citation type="submission" date="2014-08" db="EMBL/GenBank/DDBJ databases">
        <title>Clostridium innocuum, an unnegligible vancomycin-resistant pathogen causing extra-intestinal infections.</title>
        <authorList>
            <person name="Feng Y."/>
            <person name="Chiu C.-H."/>
        </authorList>
    </citation>
    <scope>NUCLEOTIDE SEQUENCE [LARGE SCALE GENOMIC DNA]</scope>
    <source>
        <strain evidence="11 12">AN88</strain>
    </source>
</reference>
<evidence type="ECO:0000313" key="11">
    <source>
        <dbReference type="EMBL" id="KGJ53103.1"/>
    </source>
</evidence>
<evidence type="ECO:0000256" key="3">
    <source>
        <dbReference type="ARBA" id="ARBA00022801"/>
    </source>
</evidence>
<dbReference type="InterPro" id="IPR001967">
    <property type="entry name" value="Peptidase_S11_N"/>
</dbReference>
<keyword evidence="11" id="KW-0121">Carboxypeptidase</keyword>
<dbReference type="PRINTS" id="PR00725">
    <property type="entry name" value="DADACBPTASE1"/>
</dbReference>
<feature type="active site" description="Acyl-ester intermediate" evidence="7">
    <location>
        <position position="96"/>
    </location>
</feature>
<dbReference type="Gene3D" id="3.40.710.10">
    <property type="entry name" value="DD-peptidase/beta-lactamase superfamily"/>
    <property type="match status" value="1"/>
</dbReference>
<evidence type="ECO:0000256" key="6">
    <source>
        <dbReference type="ARBA" id="ARBA00023316"/>
    </source>
</evidence>
<dbReference type="SUPFAM" id="SSF56601">
    <property type="entry name" value="beta-lactamase/transpeptidase-like"/>
    <property type="match status" value="1"/>
</dbReference>
<comment type="similarity">
    <text evidence="1 9">Belongs to the peptidase S11 family.</text>
</comment>
<name>A0A099I857_CLOIN</name>
<dbReference type="GO" id="GO:0071555">
    <property type="term" value="P:cell wall organization"/>
    <property type="evidence" value="ECO:0007669"/>
    <property type="project" value="UniProtKB-KW"/>
</dbReference>
<dbReference type="Pfam" id="PF00768">
    <property type="entry name" value="Peptidase_S11"/>
    <property type="match status" value="1"/>
</dbReference>
<dbReference type="PANTHER" id="PTHR21581">
    <property type="entry name" value="D-ALANYL-D-ALANINE CARBOXYPEPTIDASE"/>
    <property type="match status" value="1"/>
</dbReference>
<dbReference type="EMBL" id="JQIF01000048">
    <property type="protein sequence ID" value="KGJ53103.1"/>
    <property type="molecule type" value="Genomic_DNA"/>
</dbReference>
<protein>
    <submittedName>
        <fullName evidence="11">D-Ala-D-Ala carboxypeptidase</fullName>
    </submittedName>
</protein>
<dbReference type="GO" id="GO:0009252">
    <property type="term" value="P:peptidoglycan biosynthetic process"/>
    <property type="evidence" value="ECO:0007669"/>
    <property type="project" value="UniProtKB-KW"/>
</dbReference>
<gene>
    <name evidence="11" type="ORF">CIAN88_11570</name>
</gene>
<keyword evidence="2" id="KW-0732">Signal</keyword>
<feature type="active site" evidence="7">
    <location>
        <position position="156"/>
    </location>
</feature>
<accession>A0A099I857</accession>
<evidence type="ECO:0000256" key="9">
    <source>
        <dbReference type="RuleBase" id="RU004016"/>
    </source>
</evidence>
<dbReference type="AlphaFoldDB" id="A0A099I857"/>
<evidence type="ECO:0000259" key="10">
    <source>
        <dbReference type="Pfam" id="PF00768"/>
    </source>
</evidence>
<dbReference type="GO" id="GO:0006508">
    <property type="term" value="P:proteolysis"/>
    <property type="evidence" value="ECO:0007669"/>
    <property type="project" value="InterPro"/>
</dbReference>